<evidence type="ECO:0000259" key="1">
    <source>
        <dbReference type="PROSITE" id="PS51186"/>
    </source>
</evidence>
<feature type="domain" description="N-acetyltransferase" evidence="1">
    <location>
        <begin position="18"/>
        <end position="165"/>
    </location>
</feature>
<organism evidence="2 3">
    <name type="scientific">Candidatus Paracaedimonas acanthamoebae</name>
    <dbReference type="NCBI Taxonomy" id="244581"/>
    <lineage>
        <taxon>Bacteria</taxon>
        <taxon>Pseudomonadati</taxon>
        <taxon>Pseudomonadota</taxon>
        <taxon>Alphaproteobacteria</taxon>
        <taxon>Holosporales</taxon>
        <taxon>Caedimonadaceae</taxon>
        <taxon>Candidatus Paracaedimonas</taxon>
    </lineage>
</organism>
<name>A0A8J7PZM2_9PROT</name>
<dbReference type="InterPro" id="IPR016181">
    <property type="entry name" value="Acyl_CoA_acyltransferase"/>
</dbReference>
<evidence type="ECO:0000313" key="2">
    <source>
        <dbReference type="EMBL" id="MBN9412488.1"/>
    </source>
</evidence>
<dbReference type="InterPro" id="IPR039143">
    <property type="entry name" value="GNPNAT1-like"/>
</dbReference>
<gene>
    <name evidence="2" type="ORF">J0H12_00980</name>
</gene>
<dbReference type="GO" id="GO:0004343">
    <property type="term" value="F:glucosamine 6-phosphate N-acetyltransferase activity"/>
    <property type="evidence" value="ECO:0007669"/>
    <property type="project" value="TreeGrafter"/>
</dbReference>
<dbReference type="EMBL" id="JAFKGL010000010">
    <property type="protein sequence ID" value="MBN9412488.1"/>
    <property type="molecule type" value="Genomic_DNA"/>
</dbReference>
<protein>
    <submittedName>
        <fullName evidence="2">GNAT family N-acetyltransferase</fullName>
    </submittedName>
</protein>
<dbReference type="PANTHER" id="PTHR13355">
    <property type="entry name" value="GLUCOSAMINE 6-PHOSPHATE N-ACETYLTRANSFERASE"/>
    <property type="match status" value="1"/>
</dbReference>
<reference evidence="2" key="1">
    <citation type="submission" date="2021-02" db="EMBL/GenBank/DDBJ databases">
        <title>Thiocyanate and organic carbon inputs drive convergent selection for specific autotrophic Afipia and Thiobacillus strains within complex microbiomes.</title>
        <authorList>
            <person name="Huddy R.J."/>
            <person name="Sachdeva R."/>
            <person name="Kadzinga F."/>
            <person name="Kantor R.S."/>
            <person name="Harrison S.T.L."/>
            <person name="Banfield J.F."/>
        </authorList>
    </citation>
    <scope>NUCLEOTIDE SEQUENCE</scope>
    <source>
        <strain evidence="2">SCN18_10_11_15_R4_P_38_20</strain>
    </source>
</reference>
<evidence type="ECO:0000313" key="3">
    <source>
        <dbReference type="Proteomes" id="UP000664414"/>
    </source>
</evidence>
<dbReference type="Proteomes" id="UP000664414">
    <property type="component" value="Unassembled WGS sequence"/>
</dbReference>
<dbReference type="SUPFAM" id="SSF55729">
    <property type="entry name" value="Acyl-CoA N-acyltransferases (Nat)"/>
    <property type="match status" value="1"/>
</dbReference>
<dbReference type="AlphaFoldDB" id="A0A8J7PZM2"/>
<dbReference type="Pfam" id="PF13673">
    <property type="entry name" value="Acetyltransf_10"/>
    <property type="match status" value="1"/>
</dbReference>
<dbReference type="PANTHER" id="PTHR13355:SF11">
    <property type="entry name" value="GLUCOSAMINE 6-PHOSPHATE N-ACETYLTRANSFERASE"/>
    <property type="match status" value="1"/>
</dbReference>
<proteinExistence type="predicted"/>
<dbReference type="Gene3D" id="3.40.630.30">
    <property type="match status" value="1"/>
</dbReference>
<dbReference type="InterPro" id="IPR000182">
    <property type="entry name" value="GNAT_dom"/>
</dbReference>
<accession>A0A8J7PZM2</accession>
<dbReference type="PROSITE" id="PS51186">
    <property type="entry name" value="GNAT"/>
    <property type="match status" value="1"/>
</dbReference>
<sequence length="165" mass="19315">MMFPLSQKDDGTVKWTLKEFTQLTVEELYHILNLRIEVFMREQNCLYSETDYYDQKALHIWTTNDDNLILAYARILPPHTLYHGVKSARAKIGRVVVNKIVRGTGLSYQLMEKAISQIQERYLSEIEISAQAHLTHFYQKLGFAIDSEEYLEDGIPHIRMIFKSS</sequence>
<comment type="caution">
    <text evidence="2">The sequence shown here is derived from an EMBL/GenBank/DDBJ whole genome shotgun (WGS) entry which is preliminary data.</text>
</comment>